<keyword evidence="3 6" id="KW-1133">Transmembrane helix</keyword>
<feature type="transmembrane region" description="Helical" evidence="6">
    <location>
        <begin position="104"/>
        <end position="120"/>
    </location>
</feature>
<reference evidence="11" key="2">
    <citation type="submission" date="2018-12" db="EMBL/GenBank/DDBJ databases">
        <title>The complete genome of Metarhizium rileyi, a key fungal pathogen of Lepidoptera.</title>
        <authorList>
            <person name="Binneck E."/>
            <person name="Lastra C.C.L."/>
            <person name="Sosa-Gomez D.R."/>
        </authorList>
    </citation>
    <scope>NUCLEOTIDE SEQUENCE [LARGE SCALE GENOMIC DNA]</scope>
    <source>
        <strain evidence="11">Cep018-CH2</strain>
    </source>
</reference>
<dbReference type="SUPFAM" id="SSF81321">
    <property type="entry name" value="Family A G protein-coupled receptor-like"/>
    <property type="match status" value="1"/>
</dbReference>
<dbReference type="GO" id="GO:0007189">
    <property type="term" value="P:adenylate cyclase-activating G protein-coupled receptor signaling pathway"/>
    <property type="evidence" value="ECO:0007669"/>
    <property type="project" value="TreeGrafter"/>
</dbReference>
<protein>
    <submittedName>
        <fullName evidence="8">G-protein coupled receptor</fullName>
    </submittedName>
</protein>
<dbReference type="Proteomes" id="UP000317257">
    <property type="component" value="Unassembled WGS sequence"/>
</dbReference>
<dbReference type="PANTHER" id="PTHR23112:SF0">
    <property type="entry name" value="TRANSMEMBRANE PROTEIN 116"/>
    <property type="match status" value="1"/>
</dbReference>
<evidence type="ECO:0000256" key="1">
    <source>
        <dbReference type="ARBA" id="ARBA00004141"/>
    </source>
</evidence>
<dbReference type="EMBL" id="SBHS01000024">
    <property type="protein sequence ID" value="TWU72758.1"/>
    <property type="molecule type" value="Genomic_DNA"/>
</dbReference>
<keyword evidence="2 6" id="KW-0812">Transmembrane</keyword>
<name>A0A167HW03_METRR</name>
<evidence type="ECO:0000259" key="7">
    <source>
        <dbReference type="PROSITE" id="PS50261"/>
    </source>
</evidence>
<evidence type="ECO:0000256" key="5">
    <source>
        <dbReference type="SAM" id="MobiDB-lite"/>
    </source>
</evidence>
<evidence type="ECO:0000256" key="4">
    <source>
        <dbReference type="ARBA" id="ARBA00023136"/>
    </source>
</evidence>
<feature type="region of interest" description="Disordered" evidence="5">
    <location>
        <begin position="420"/>
        <end position="445"/>
    </location>
</feature>
<reference evidence="8 10" key="1">
    <citation type="journal article" date="2016" name="Genome Biol. Evol.">
        <title>Divergent and convergent evolution of fungal pathogenicity.</title>
        <authorList>
            <person name="Shang Y."/>
            <person name="Xiao G."/>
            <person name="Zheng P."/>
            <person name="Cen K."/>
            <person name="Zhan S."/>
            <person name="Wang C."/>
        </authorList>
    </citation>
    <scope>NUCLEOTIDE SEQUENCE [LARGE SCALE GENOMIC DNA]</scope>
    <source>
        <strain evidence="8 10">RCEF 4871</strain>
    </source>
</reference>
<dbReference type="GO" id="GO:0007166">
    <property type="term" value="P:cell surface receptor signaling pathway"/>
    <property type="evidence" value="ECO:0007669"/>
    <property type="project" value="InterPro"/>
</dbReference>
<dbReference type="Proteomes" id="UP000243498">
    <property type="component" value="Unassembled WGS sequence"/>
</dbReference>
<keyword evidence="4 6" id="KW-0472">Membrane</keyword>
<dbReference type="GO" id="GO:0005886">
    <property type="term" value="C:plasma membrane"/>
    <property type="evidence" value="ECO:0007669"/>
    <property type="project" value="TreeGrafter"/>
</dbReference>
<dbReference type="GO" id="GO:0004930">
    <property type="term" value="F:G protein-coupled receptor activity"/>
    <property type="evidence" value="ECO:0007669"/>
    <property type="project" value="InterPro"/>
</dbReference>
<dbReference type="OMA" id="CQAQSFM"/>
<comment type="subcellular location">
    <subcellularLocation>
        <location evidence="1">Membrane</location>
        <topology evidence="1">Multi-pass membrane protein</topology>
    </subcellularLocation>
</comment>
<feature type="transmembrane region" description="Helical" evidence="6">
    <location>
        <begin position="369"/>
        <end position="394"/>
    </location>
</feature>
<dbReference type="STRING" id="1081105.A0A167HW03"/>
<reference evidence="9" key="3">
    <citation type="journal article" date="2019" name="Microbiol. Resour. Announc.">
        <title>Genome Sequence of Metarhizium rileyi, a Microbial Control Agent for Lepidoptera.</title>
        <authorList>
            <person name="Binneck E."/>
            <person name="Lastra C.C.L."/>
            <person name="Sosa-Gomez D.R."/>
        </authorList>
    </citation>
    <scope>NUCLEOTIDE SEQUENCE</scope>
    <source>
        <strain evidence="9">Cep018-CH2</strain>
    </source>
</reference>
<feature type="compositionally biased region" description="Basic and acidic residues" evidence="5">
    <location>
        <begin position="420"/>
        <end position="431"/>
    </location>
</feature>
<comment type="caution">
    <text evidence="8">The sequence shown here is derived from an EMBL/GenBank/DDBJ whole genome shotgun (WGS) entry which is preliminary data.</text>
</comment>
<dbReference type="PROSITE" id="PS50261">
    <property type="entry name" value="G_PROTEIN_RECEP_F2_4"/>
    <property type="match status" value="1"/>
</dbReference>
<feature type="transmembrane region" description="Helical" evidence="6">
    <location>
        <begin position="57"/>
        <end position="77"/>
    </location>
</feature>
<sequence>MTSLPRATVAPSGQLTLDQIQTIVTLERIGGSISLVSVFFIFVAYALVRQTRNVQNTFIMFASISNVGASIACIIALDGLVKGQGTALCQTQAFLFEMFMQSDPWWSLAMAVNVFFVFYFRTSPDFFRRWWWVYCLICYGGPFIIALSLLLVRSSPKGPVYGDAVIWCWIGGRWSGVRIYTYYLLILICIAGTIVSYILVGYHVFRSRNRLRSFTVSESREAGHSEHRRNAHGGHADGFYGTVTTEVLVTHTSASNLVHPKDAHLAQHREHTSFPGPAHRPSSGAPAAAFVSSVSAAPRRQKLLSNPVDGPAAAFKSVAAKFSVDDPVKRAYLRTSLLFGLSVLVTWIPSSMNRIHSWIQGDSPYAYQVASAAVLPLQGFWNCVIFFATSWPVVRDEIMYRAGRIPQTSRDEGVVETMERTVNREESRGSTDYEAESESMTTTRSDVELRAVERASRKEMAM</sequence>
<dbReference type="InterPro" id="IPR017981">
    <property type="entry name" value="GPCR_2-like_7TM"/>
</dbReference>
<evidence type="ECO:0000313" key="10">
    <source>
        <dbReference type="Proteomes" id="UP000243498"/>
    </source>
</evidence>
<evidence type="ECO:0000256" key="2">
    <source>
        <dbReference type="ARBA" id="ARBA00022692"/>
    </source>
</evidence>
<dbReference type="Gene3D" id="1.20.1070.10">
    <property type="entry name" value="Rhodopsin 7-helix transmembrane proteins"/>
    <property type="match status" value="1"/>
</dbReference>
<feature type="domain" description="G-protein coupled receptors family 2 profile 2" evidence="7">
    <location>
        <begin position="23"/>
        <end position="205"/>
    </location>
</feature>
<dbReference type="OrthoDB" id="18453at2759"/>
<feature type="transmembrane region" description="Helical" evidence="6">
    <location>
        <begin position="132"/>
        <end position="152"/>
    </location>
</feature>
<accession>A0A167HW03</accession>
<keyword evidence="10" id="KW-1185">Reference proteome</keyword>
<organism evidence="8 10">
    <name type="scientific">Metarhizium rileyi (strain RCEF 4871)</name>
    <name type="common">Nomuraea rileyi</name>
    <dbReference type="NCBI Taxonomy" id="1649241"/>
    <lineage>
        <taxon>Eukaryota</taxon>
        <taxon>Fungi</taxon>
        <taxon>Dikarya</taxon>
        <taxon>Ascomycota</taxon>
        <taxon>Pezizomycotina</taxon>
        <taxon>Sordariomycetes</taxon>
        <taxon>Hypocreomycetidae</taxon>
        <taxon>Hypocreales</taxon>
        <taxon>Clavicipitaceae</taxon>
        <taxon>Metarhizium</taxon>
    </lineage>
</organism>
<dbReference type="InterPro" id="IPR000832">
    <property type="entry name" value="GPCR_2_secretin-like"/>
</dbReference>
<dbReference type="Pfam" id="PF00002">
    <property type="entry name" value="7tm_2"/>
    <property type="match status" value="1"/>
</dbReference>
<gene>
    <name evidence="9" type="ORF">ED733_002576</name>
    <name evidence="8" type="ORF">NOR_01642</name>
</gene>
<keyword evidence="8" id="KW-0675">Receptor</keyword>
<evidence type="ECO:0000256" key="6">
    <source>
        <dbReference type="SAM" id="Phobius"/>
    </source>
</evidence>
<feature type="transmembrane region" description="Helical" evidence="6">
    <location>
        <begin position="331"/>
        <end position="349"/>
    </location>
</feature>
<accession>A0A5C6G826</accession>
<evidence type="ECO:0000313" key="11">
    <source>
        <dbReference type="Proteomes" id="UP000317257"/>
    </source>
</evidence>
<dbReference type="AlphaFoldDB" id="A0A167HW03"/>
<feature type="transmembrane region" description="Helical" evidence="6">
    <location>
        <begin position="182"/>
        <end position="205"/>
    </location>
</feature>
<evidence type="ECO:0000313" key="9">
    <source>
        <dbReference type="EMBL" id="TWU72758.1"/>
    </source>
</evidence>
<dbReference type="EMBL" id="AZHC01000004">
    <property type="protein sequence ID" value="OAA48392.1"/>
    <property type="molecule type" value="Genomic_DNA"/>
</dbReference>
<evidence type="ECO:0000256" key="3">
    <source>
        <dbReference type="ARBA" id="ARBA00022989"/>
    </source>
</evidence>
<dbReference type="PANTHER" id="PTHR23112">
    <property type="entry name" value="G PROTEIN-COUPLED RECEPTOR 157-RELATED"/>
    <property type="match status" value="1"/>
</dbReference>
<feature type="transmembrane region" description="Helical" evidence="6">
    <location>
        <begin position="29"/>
        <end position="48"/>
    </location>
</feature>
<proteinExistence type="predicted"/>
<evidence type="ECO:0000313" key="8">
    <source>
        <dbReference type="EMBL" id="OAA48392.1"/>
    </source>
</evidence>